<proteinExistence type="predicted"/>
<dbReference type="RefSeq" id="WP_184174368.1">
    <property type="nucleotide sequence ID" value="NZ_JACHGF010000003.1"/>
</dbReference>
<dbReference type="AlphaFoldDB" id="A0A840TXQ6"/>
<evidence type="ECO:0008006" key="3">
    <source>
        <dbReference type="Google" id="ProtNLM"/>
    </source>
</evidence>
<evidence type="ECO:0000313" key="2">
    <source>
        <dbReference type="Proteomes" id="UP000557307"/>
    </source>
</evidence>
<organism evidence="1 2">
    <name type="scientific">Rhabdobacter roseus</name>
    <dbReference type="NCBI Taxonomy" id="1655419"/>
    <lineage>
        <taxon>Bacteria</taxon>
        <taxon>Pseudomonadati</taxon>
        <taxon>Bacteroidota</taxon>
        <taxon>Cytophagia</taxon>
        <taxon>Cytophagales</taxon>
        <taxon>Cytophagaceae</taxon>
        <taxon>Rhabdobacter</taxon>
    </lineage>
</organism>
<sequence>MSQIEYLVDSNSLLVAHSAAHGVMFTSGRPAANPTMPRTENTTYGSTDEVEFWGEGNDFPQQIIDQYSKNTLIPRLLGDRTSELIGGGLVAMRRVGVDERGNDVFEWVDDPEITAFLDDFQVNRALYELANDLLWFFNAWVELIPNEDRTKIVGFVHQEAAFCRWSKQKKGKCEKVLISADWPNNSPDTTITLPAIDPYAWGSIDQVRADTKTNYIYPINIPTAGKVFYQLPFHVAIILSGWLDIVQSVPSLKKYFMKNGMSLKYHFEIDNEYWPQYFGEAAWDEASPEEQLSLKKKWLDGMLKALTDIEKAGSSIITEKIYDMQGIKGYRNLVTITPLNDLTKDGKYLADVLEGNAQIAYALGADPTVFGFAGGEKMGARSGGSDKREAYLIEKFRLQPIRKFLLEPLAWIARYNGWEQRYPGLKILTRDSILTTTDTGYGAKQTAQ</sequence>
<reference evidence="1 2" key="1">
    <citation type="submission" date="2020-08" db="EMBL/GenBank/DDBJ databases">
        <title>Genomic Encyclopedia of Type Strains, Phase IV (KMG-IV): sequencing the most valuable type-strain genomes for metagenomic binning, comparative biology and taxonomic classification.</title>
        <authorList>
            <person name="Goeker M."/>
        </authorList>
    </citation>
    <scope>NUCLEOTIDE SEQUENCE [LARGE SCALE GENOMIC DNA]</scope>
    <source>
        <strain evidence="1 2">DSM 105074</strain>
    </source>
</reference>
<protein>
    <recommendedName>
        <fullName evidence="3">Phage portal protein</fullName>
    </recommendedName>
</protein>
<comment type="caution">
    <text evidence="1">The sequence shown here is derived from an EMBL/GenBank/DDBJ whole genome shotgun (WGS) entry which is preliminary data.</text>
</comment>
<dbReference type="EMBL" id="JACHGF010000003">
    <property type="protein sequence ID" value="MBB5284429.1"/>
    <property type="molecule type" value="Genomic_DNA"/>
</dbReference>
<accession>A0A840TXQ6</accession>
<name>A0A840TXQ6_9BACT</name>
<dbReference type="Proteomes" id="UP000557307">
    <property type="component" value="Unassembled WGS sequence"/>
</dbReference>
<evidence type="ECO:0000313" key="1">
    <source>
        <dbReference type="EMBL" id="MBB5284429.1"/>
    </source>
</evidence>
<gene>
    <name evidence="1" type="ORF">HNQ92_002572</name>
</gene>
<keyword evidence="2" id="KW-1185">Reference proteome</keyword>